<evidence type="ECO:0000256" key="1">
    <source>
        <dbReference type="HAMAP-Rule" id="MF_00934"/>
    </source>
</evidence>
<dbReference type="RefSeq" id="WP_062479644.1">
    <property type="nucleotide sequence ID" value="NZ_CP013650.1"/>
</dbReference>
<comment type="catalytic activity">
    <reaction evidence="1">
        <text>adenosine(2030) in 23S rRNA + S-adenosyl-L-methionine = N(6)-methyladenosine(2030) in 23S rRNA + S-adenosyl-L-homocysteine + H(+)</text>
        <dbReference type="Rhea" id="RHEA:43736"/>
        <dbReference type="Rhea" id="RHEA-COMP:10668"/>
        <dbReference type="Rhea" id="RHEA-COMP:10669"/>
        <dbReference type="ChEBI" id="CHEBI:15378"/>
        <dbReference type="ChEBI" id="CHEBI:57856"/>
        <dbReference type="ChEBI" id="CHEBI:59789"/>
        <dbReference type="ChEBI" id="CHEBI:74411"/>
        <dbReference type="ChEBI" id="CHEBI:74449"/>
        <dbReference type="EC" id="2.1.1.266"/>
    </reaction>
</comment>
<dbReference type="OrthoDB" id="9791274at2"/>
<dbReference type="Pfam" id="PF04378">
    <property type="entry name" value="RsmJ"/>
    <property type="match status" value="1"/>
</dbReference>
<gene>
    <name evidence="1" type="primary">rlmJ</name>
    <name evidence="2" type="ORF">AT746_09435</name>
</gene>
<sequence length="280" mass="32188">MFSYRHAFHAGNHADVLKHLCQMLLLEKLCSKDKAFVYIDTHAGAGIYDLTSEQAQKTSEYQAGIDALSDASCQNPHIRAYLKLVEQYRKQNRYPGSPEIARRLCRAQDSLQLMEWHNNEVQQLATNFKQQRRVKVHHRDGFEGLVAITPPKPARGMVLIDPSYELETDYQVLPDTLNKAYKRWQTGIYAIWYPLLARKRDRSHSMLETIRRGPYTSVLDIQLSVAPQDEQLGMHGSGMLIINPPWQFDQHIEAMLPELVKALGQGGEGTYQVRWLAQRD</sequence>
<dbReference type="InterPro" id="IPR007473">
    <property type="entry name" value="RlmJ"/>
</dbReference>
<feature type="active site" description="Proton acceptor" evidence="1">
    <location>
        <position position="161"/>
    </location>
</feature>
<feature type="binding site" evidence="1">
    <location>
        <position position="97"/>
    </location>
    <ligand>
        <name>S-adenosyl-L-methionine</name>
        <dbReference type="ChEBI" id="CHEBI:59789"/>
    </ligand>
</feature>
<dbReference type="GO" id="GO:0003723">
    <property type="term" value="F:RNA binding"/>
    <property type="evidence" value="ECO:0007669"/>
    <property type="project" value="UniProtKB-UniRule"/>
</dbReference>
<dbReference type="AlphaFoldDB" id="A0A0U2RMF7"/>
<evidence type="ECO:0000313" key="3">
    <source>
        <dbReference type="Proteomes" id="UP000068447"/>
    </source>
</evidence>
<dbReference type="EC" id="2.1.1.266" evidence="1"/>
<dbReference type="STRING" id="1526571.AT746_09435"/>
<keyword evidence="1" id="KW-0694">RNA-binding</keyword>
<protein>
    <recommendedName>
        <fullName evidence="1">Ribosomal RNA large subunit methyltransferase J</fullName>
        <ecNumber evidence="1">2.1.1.266</ecNumber>
    </recommendedName>
    <alternativeName>
        <fullName evidence="1">23S rRNA (adenine(2030)-N6)-methyltransferase</fullName>
    </alternativeName>
    <alternativeName>
        <fullName evidence="1">23S rRNA m6A2030 methyltransferase</fullName>
    </alternativeName>
</protein>
<feature type="binding site" evidence="1">
    <location>
        <position position="42"/>
    </location>
    <ligand>
        <name>S-adenosyl-L-methionine</name>
        <dbReference type="ChEBI" id="CHEBI:59789"/>
    </ligand>
</feature>
<keyword evidence="1" id="KW-0808">Transferase</keyword>
<dbReference type="GO" id="GO:0036307">
    <property type="term" value="F:23S rRNA (adenine(2030)-N(6))-methyltransferase activity"/>
    <property type="evidence" value="ECO:0007669"/>
    <property type="project" value="UniProtKB-UniRule"/>
</dbReference>
<comment type="similarity">
    <text evidence="1">Belongs to the RlmJ family.</text>
</comment>
<proteinExistence type="inferred from homology"/>
<dbReference type="HAMAP" id="MF_00934">
    <property type="entry name" value="23SrRNA_methyltr_J"/>
    <property type="match status" value="1"/>
</dbReference>
<name>A0A0U2RMF7_9ALTE</name>
<keyword evidence="1" id="KW-0949">S-adenosyl-L-methionine</keyword>
<evidence type="ECO:0000313" key="2">
    <source>
        <dbReference type="EMBL" id="ALS98458.1"/>
    </source>
</evidence>
<dbReference type="KEGG" id="lal:AT746_09435"/>
<feature type="site" description="Interaction with substrate rRNA" evidence="1">
    <location>
        <position position="4"/>
    </location>
</feature>
<dbReference type="GO" id="GO:0005829">
    <property type="term" value="C:cytosol"/>
    <property type="evidence" value="ECO:0007669"/>
    <property type="project" value="TreeGrafter"/>
</dbReference>
<reference evidence="2 3" key="1">
    <citation type="submission" date="2015-12" db="EMBL/GenBank/DDBJ databases">
        <title>Complete genome of Lacimicrobium alkaliphilum KCTC 32984.</title>
        <authorList>
            <person name="Kim S.-G."/>
            <person name="Lee Y.-J."/>
        </authorList>
    </citation>
    <scope>NUCLEOTIDE SEQUENCE [LARGE SCALE GENOMIC DNA]</scope>
    <source>
        <strain evidence="2 3">YelD216</strain>
    </source>
</reference>
<feature type="binding site" evidence="1">
    <location>
        <position position="161"/>
    </location>
    <ligand>
        <name>S-adenosyl-L-methionine</name>
        <dbReference type="ChEBI" id="CHEBI:59789"/>
    </ligand>
</feature>
<dbReference type="EMBL" id="CP013650">
    <property type="protein sequence ID" value="ALS98458.1"/>
    <property type="molecule type" value="Genomic_DNA"/>
</dbReference>
<keyword evidence="1" id="KW-0489">Methyltransferase</keyword>
<feature type="binding site" evidence="1">
    <location>
        <position position="19"/>
    </location>
    <ligand>
        <name>S-adenosyl-L-methionine</name>
        <dbReference type="ChEBI" id="CHEBI:59789"/>
    </ligand>
</feature>
<keyword evidence="1" id="KW-0698">rRNA processing</keyword>
<dbReference type="PANTHER" id="PTHR37426:SF1">
    <property type="entry name" value="RIBOSOMAL RNA LARGE SUBUNIT METHYLTRANSFERASE J"/>
    <property type="match status" value="1"/>
</dbReference>
<accession>A0A0U2RMF7</accession>
<dbReference type="Gene3D" id="3.40.50.150">
    <property type="entry name" value="Vaccinia Virus protein VP39"/>
    <property type="match status" value="1"/>
</dbReference>
<comment type="subunit">
    <text evidence="1">Monomer.</text>
</comment>
<keyword evidence="3" id="KW-1185">Reference proteome</keyword>
<feature type="binding site" evidence="1">
    <location>
        <begin position="140"/>
        <end position="141"/>
    </location>
    <ligand>
        <name>S-adenosyl-L-methionine</name>
        <dbReference type="ChEBI" id="CHEBI:59789"/>
    </ligand>
</feature>
<feature type="binding site" evidence="1">
    <location>
        <position position="115"/>
    </location>
    <ligand>
        <name>S-adenosyl-L-methionine</name>
        <dbReference type="ChEBI" id="CHEBI:59789"/>
    </ligand>
</feature>
<dbReference type="Proteomes" id="UP000068447">
    <property type="component" value="Chromosome"/>
</dbReference>
<dbReference type="SUPFAM" id="SSF53335">
    <property type="entry name" value="S-adenosyl-L-methionine-dependent methyltransferases"/>
    <property type="match status" value="1"/>
</dbReference>
<organism evidence="2 3">
    <name type="scientific">Lacimicrobium alkaliphilum</name>
    <dbReference type="NCBI Taxonomy" id="1526571"/>
    <lineage>
        <taxon>Bacteria</taxon>
        <taxon>Pseudomonadati</taxon>
        <taxon>Pseudomonadota</taxon>
        <taxon>Gammaproteobacteria</taxon>
        <taxon>Alteromonadales</taxon>
        <taxon>Alteromonadaceae</taxon>
        <taxon>Lacimicrobium</taxon>
    </lineage>
</organism>
<dbReference type="InterPro" id="IPR029063">
    <property type="entry name" value="SAM-dependent_MTases_sf"/>
</dbReference>
<dbReference type="GO" id="GO:0070475">
    <property type="term" value="P:rRNA base methylation"/>
    <property type="evidence" value="ECO:0007669"/>
    <property type="project" value="UniProtKB-UniRule"/>
</dbReference>
<dbReference type="PANTHER" id="PTHR37426">
    <property type="entry name" value="RIBOSOMAL RNA LARGE SUBUNIT METHYLTRANSFERASE J"/>
    <property type="match status" value="1"/>
</dbReference>
<comment type="function">
    <text evidence="1">Specifically methylates the adenine in position 2030 of 23S rRNA.</text>
</comment>